<dbReference type="Proteomes" id="UP000005546">
    <property type="component" value="Unassembled WGS sequence"/>
</dbReference>
<feature type="non-terminal residue" evidence="2">
    <location>
        <position position="1"/>
    </location>
</feature>
<name>F3QRB0_9BACT</name>
<evidence type="ECO:0000313" key="3">
    <source>
        <dbReference type="Proteomes" id="UP000005546"/>
    </source>
</evidence>
<comment type="caution">
    <text evidence="2">The sequence shown here is derived from an EMBL/GenBank/DDBJ whole genome shotgun (WGS) entry which is preliminary data.</text>
</comment>
<dbReference type="AlphaFoldDB" id="F3QRB0"/>
<evidence type="ECO:0000313" key="2">
    <source>
        <dbReference type="EMBL" id="EGG56040.1"/>
    </source>
</evidence>
<accession>F3QRB0</accession>
<keyword evidence="3" id="KW-1185">Reference proteome</keyword>
<protein>
    <submittedName>
        <fullName evidence="2">Conserved domain protein</fullName>
    </submittedName>
</protein>
<reference evidence="2 3" key="1">
    <citation type="submission" date="2011-02" db="EMBL/GenBank/DDBJ databases">
        <authorList>
            <person name="Weinstock G."/>
            <person name="Sodergren E."/>
            <person name="Clifton S."/>
            <person name="Fulton L."/>
            <person name="Fulton B."/>
            <person name="Courtney L."/>
            <person name="Fronick C."/>
            <person name="Harrison M."/>
            <person name="Strong C."/>
            <person name="Farmer C."/>
            <person name="Delahaunty K."/>
            <person name="Markovic C."/>
            <person name="Hall O."/>
            <person name="Minx P."/>
            <person name="Tomlinson C."/>
            <person name="Mitreva M."/>
            <person name="Hou S."/>
            <person name="Chen J."/>
            <person name="Wollam A."/>
            <person name="Pepin K.H."/>
            <person name="Johnson M."/>
            <person name="Bhonagiri V."/>
            <person name="Zhang X."/>
            <person name="Suruliraj S."/>
            <person name="Warren W."/>
            <person name="Chinwalla A."/>
            <person name="Mardis E.R."/>
            <person name="Wilson R.K."/>
        </authorList>
    </citation>
    <scope>NUCLEOTIDE SEQUENCE [LARGE SCALE GENOMIC DNA]</scope>
    <source>
        <strain evidence="2 3">YIT 11841</strain>
    </source>
</reference>
<dbReference type="EMBL" id="AFBR01000021">
    <property type="protein sequence ID" value="EGG56040.1"/>
    <property type="molecule type" value="Genomic_DNA"/>
</dbReference>
<organism evidence="2 3">
    <name type="scientific">Paraprevotella xylaniphila YIT 11841</name>
    <dbReference type="NCBI Taxonomy" id="762982"/>
    <lineage>
        <taxon>Bacteria</taxon>
        <taxon>Pseudomonadati</taxon>
        <taxon>Bacteroidota</taxon>
        <taxon>Bacteroidia</taxon>
        <taxon>Bacteroidales</taxon>
        <taxon>Prevotellaceae</taxon>
        <taxon>Paraprevotella</taxon>
    </lineage>
</organism>
<dbReference type="HOGENOM" id="CLU_2377743_0_0_10"/>
<sequence>TRTARLYPVYHAASPNRTEKHTRLKAVSQPAHKMETDGKGKRQARRERANTLGTAARNYPEEKRGTSRKATNMLKIMFNSSNFWRHFILTNGIG</sequence>
<feature type="region of interest" description="Disordered" evidence="1">
    <location>
        <begin position="14"/>
        <end position="67"/>
    </location>
</feature>
<proteinExistence type="predicted"/>
<evidence type="ECO:0000256" key="1">
    <source>
        <dbReference type="SAM" id="MobiDB-lite"/>
    </source>
</evidence>
<gene>
    <name evidence="2" type="ORF">HMPREF9442_00709</name>
</gene>